<dbReference type="Proteomes" id="UP000292702">
    <property type="component" value="Unassembled WGS sequence"/>
</dbReference>
<protein>
    <recommendedName>
        <fullName evidence="1">DUF6593 domain-containing protein</fullName>
    </recommendedName>
</protein>
<keyword evidence="3" id="KW-1185">Reference proteome</keyword>
<organism evidence="2 3">
    <name type="scientific">Steccherinum ochraceum</name>
    <dbReference type="NCBI Taxonomy" id="92696"/>
    <lineage>
        <taxon>Eukaryota</taxon>
        <taxon>Fungi</taxon>
        <taxon>Dikarya</taxon>
        <taxon>Basidiomycota</taxon>
        <taxon>Agaricomycotina</taxon>
        <taxon>Agaricomycetes</taxon>
        <taxon>Polyporales</taxon>
        <taxon>Steccherinaceae</taxon>
        <taxon>Steccherinum</taxon>
    </lineage>
</organism>
<evidence type="ECO:0000313" key="2">
    <source>
        <dbReference type="EMBL" id="TCD60806.1"/>
    </source>
</evidence>
<evidence type="ECO:0000313" key="3">
    <source>
        <dbReference type="Proteomes" id="UP000292702"/>
    </source>
</evidence>
<feature type="domain" description="DUF6593" evidence="1">
    <location>
        <begin position="29"/>
        <end position="204"/>
    </location>
</feature>
<proteinExistence type="predicted"/>
<accession>A0A4R0R3V1</accession>
<name>A0A4R0R3V1_9APHY</name>
<sequence length="213" mass="23988">MELHLSRDSTTTVVLSCAPKQAATGSANTLVEATPLYHIYSPGTFTRRTTFISRIDPTSALKLEHKFKSSDKKDIKERAAYLDGGVEEFARIHWHTLSSAKLVYNMQIIDLDRFMTGSDLIGSARMFTGPDGLSYSWHLGQMMSHLTLNATGSDGSSKEVAKFYPQTNLRSSNAKPYLDVHPEGLHMLDLIVITWVYIETRRRELEKRRPAPI</sequence>
<dbReference type="OrthoDB" id="3360976at2759"/>
<dbReference type="AlphaFoldDB" id="A0A4R0R3V1"/>
<dbReference type="EMBL" id="RWJN01000541">
    <property type="protein sequence ID" value="TCD60806.1"/>
    <property type="molecule type" value="Genomic_DNA"/>
</dbReference>
<reference evidence="2 3" key="1">
    <citation type="submission" date="2018-11" db="EMBL/GenBank/DDBJ databases">
        <title>Genome assembly of Steccherinum ochraceum LE-BIN_3174, the white-rot fungus of the Steccherinaceae family (The Residual Polyporoid clade, Polyporales, Basidiomycota).</title>
        <authorList>
            <person name="Fedorova T.V."/>
            <person name="Glazunova O.A."/>
            <person name="Landesman E.O."/>
            <person name="Moiseenko K.V."/>
            <person name="Psurtseva N.V."/>
            <person name="Savinova O.S."/>
            <person name="Shakhova N.V."/>
            <person name="Tyazhelova T.V."/>
            <person name="Vasina D.V."/>
        </authorList>
    </citation>
    <scope>NUCLEOTIDE SEQUENCE [LARGE SCALE GENOMIC DNA]</scope>
    <source>
        <strain evidence="2 3">LE-BIN_3174</strain>
    </source>
</reference>
<comment type="caution">
    <text evidence="2">The sequence shown here is derived from an EMBL/GenBank/DDBJ whole genome shotgun (WGS) entry which is preliminary data.</text>
</comment>
<dbReference type="InterPro" id="IPR046528">
    <property type="entry name" value="DUF6593"/>
</dbReference>
<dbReference type="Pfam" id="PF20236">
    <property type="entry name" value="DUF6593"/>
    <property type="match status" value="1"/>
</dbReference>
<gene>
    <name evidence="2" type="ORF">EIP91_009491</name>
</gene>
<evidence type="ECO:0000259" key="1">
    <source>
        <dbReference type="Pfam" id="PF20236"/>
    </source>
</evidence>